<organism evidence="4 5">
    <name type="scientific">Zingiber officinale</name>
    <name type="common">Ginger</name>
    <name type="synonym">Amomum zingiber</name>
    <dbReference type="NCBI Taxonomy" id="94328"/>
    <lineage>
        <taxon>Eukaryota</taxon>
        <taxon>Viridiplantae</taxon>
        <taxon>Streptophyta</taxon>
        <taxon>Embryophyta</taxon>
        <taxon>Tracheophyta</taxon>
        <taxon>Spermatophyta</taxon>
        <taxon>Magnoliopsida</taxon>
        <taxon>Liliopsida</taxon>
        <taxon>Zingiberales</taxon>
        <taxon>Zingiberaceae</taxon>
        <taxon>Zingiber</taxon>
    </lineage>
</organism>
<keyword evidence="1" id="KW-0805">Transcription regulation</keyword>
<dbReference type="AlphaFoldDB" id="A0A8J5FD42"/>
<evidence type="ECO:0000313" key="5">
    <source>
        <dbReference type="Proteomes" id="UP000734854"/>
    </source>
</evidence>
<evidence type="ECO:0000313" key="4">
    <source>
        <dbReference type="EMBL" id="KAG6485296.1"/>
    </source>
</evidence>
<dbReference type="InterPro" id="IPR059002">
    <property type="entry name" value="IBH1_N"/>
</dbReference>
<gene>
    <name evidence="4" type="ORF">ZIOFF_053830</name>
</gene>
<keyword evidence="2" id="KW-0804">Transcription</keyword>
<accession>A0A8J5FD42</accession>
<comment type="caution">
    <text evidence="4">The sequence shown here is derived from an EMBL/GenBank/DDBJ whole genome shotgun (WGS) entry which is preliminary data.</text>
</comment>
<dbReference type="OrthoDB" id="1922093at2759"/>
<feature type="domain" description="IBH1-like N-terminal" evidence="3">
    <location>
        <begin position="11"/>
        <end position="70"/>
    </location>
</feature>
<dbReference type="PANTHER" id="PTHR33124">
    <property type="entry name" value="TRANSCRIPTION FACTOR IBH1-LIKE 1"/>
    <property type="match status" value="1"/>
</dbReference>
<keyword evidence="5" id="KW-1185">Reference proteome</keyword>
<reference evidence="4 5" key="1">
    <citation type="submission" date="2020-08" db="EMBL/GenBank/DDBJ databases">
        <title>Plant Genome Project.</title>
        <authorList>
            <person name="Zhang R.-G."/>
        </authorList>
    </citation>
    <scope>NUCLEOTIDE SEQUENCE [LARGE SCALE GENOMIC DNA]</scope>
    <source>
        <tissue evidence="4">Rhizome</tissue>
    </source>
</reference>
<evidence type="ECO:0000256" key="1">
    <source>
        <dbReference type="ARBA" id="ARBA00023015"/>
    </source>
</evidence>
<name>A0A8J5FD42_ZINOF</name>
<protein>
    <recommendedName>
        <fullName evidence="3">IBH1-like N-terminal domain-containing protein</fullName>
    </recommendedName>
</protein>
<dbReference type="Proteomes" id="UP000734854">
    <property type="component" value="Unassembled WGS sequence"/>
</dbReference>
<dbReference type="Pfam" id="PF26576">
    <property type="entry name" value="IBH1_N"/>
    <property type="match status" value="1"/>
</dbReference>
<dbReference type="GO" id="GO:0006355">
    <property type="term" value="P:regulation of DNA-templated transcription"/>
    <property type="evidence" value="ECO:0007669"/>
    <property type="project" value="InterPro"/>
</dbReference>
<dbReference type="EMBL" id="JACMSC010000015">
    <property type="protein sequence ID" value="KAG6485296.1"/>
    <property type="molecule type" value="Genomic_DNA"/>
</dbReference>
<proteinExistence type="predicted"/>
<evidence type="ECO:0000256" key="2">
    <source>
        <dbReference type="ARBA" id="ARBA00023163"/>
    </source>
</evidence>
<dbReference type="PANTHER" id="PTHR33124:SF5">
    <property type="entry name" value="TRANSCRIPTION FACTOR IBH1-LIKE 1"/>
    <property type="match status" value="1"/>
</dbReference>
<sequence>MQLAAADTAAKAFKQVFLKKMLLGLRHASPIASLQGRKAAIHLSSNAALAVARGDRRRWTRGLLSRLARQEERGAGPFLKLLLGDDRYRKLVPQNRKIITKRSLKLIRSRKTTAKKKTSSAENGSRGLARCFLAKRMRLLKSLVPGGNSLGGSTLMEETLDYVVFLQCQVDLMRGLVETFQFSNPRAQNKCTLEERKEAGGEQIEH</sequence>
<dbReference type="InterPro" id="IPR044660">
    <property type="entry name" value="IBH1-like"/>
</dbReference>
<evidence type="ECO:0000259" key="3">
    <source>
        <dbReference type="Pfam" id="PF26576"/>
    </source>
</evidence>